<evidence type="ECO:0000313" key="2">
    <source>
        <dbReference type="EMBL" id="GFS15409.1"/>
    </source>
</evidence>
<name>A0AAV4IY73_9GAST</name>
<comment type="caution">
    <text evidence="2">The sequence shown here is derived from an EMBL/GenBank/DDBJ whole genome shotgun (WGS) entry which is preliminary data.</text>
</comment>
<gene>
    <name evidence="2" type="ORF">ElyMa_003186600</name>
</gene>
<evidence type="ECO:0000256" key="1">
    <source>
        <dbReference type="SAM" id="MobiDB-lite"/>
    </source>
</evidence>
<proteinExistence type="predicted"/>
<organism evidence="2 3">
    <name type="scientific">Elysia marginata</name>
    <dbReference type="NCBI Taxonomy" id="1093978"/>
    <lineage>
        <taxon>Eukaryota</taxon>
        <taxon>Metazoa</taxon>
        <taxon>Spiralia</taxon>
        <taxon>Lophotrochozoa</taxon>
        <taxon>Mollusca</taxon>
        <taxon>Gastropoda</taxon>
        <taxon>Heterobranchia</taxon>
        <taxon>Euthyneura</taxon>
        <taxon>Panpulmonata</taxon>
        <taxon>Sacoglossa</taxon>
        <taxon>Placobranchoidea</taxon>
        <taxon>Plakobranchidae</taxon>
        <taxon>Elysia</taxon>
    </lineage>
</organism>
<feature type="compositionally biased region" description="Low complexity" evidence="1">
    <location>
        <begin position="342"/>
        <end position="354"/>
    </location>
</feature>
<keyword evidence="3" id="KW-1185">Reference proteome</keyword>
<reference evidence="2 3" key="1">
    <citation type="journal article" date="2021" name="Elife">
        <title>Chloroplast acquisition without the gene transfer in kleptoplastic sea slugs, Plakobranchus ocellatus.</title>
        <authorList>
            <person name="Maeda T."/>
            <person name="Takahashi S."/>
            <person name="Yoshida T."/>
            <person name="Shimamura S."/>
            <person name="Takaki Y."/>
            <person name="Nagai Y."/>
            <person name="Toyoda A."/>
            <person name="Suzuki Y."/>
            <person name="Arimoto A."/>
            <person name="Ishii H."/>
            <person name="Satoh N."/>
            <person name="Nishiyama T."/>
            <person name="Hasebe M."/>
            <person name="Maruyama T."/>
            <person name="Minagawa J."/>
            <person name="Obokata J."/>
            <person name="Shigenobu S."/>
        </authorList>
    </citation>
    <scope>NUCLEOTIDE SEQUENCE [LARGE SCALE GENOMIC DNA]</scope>
</reference>
<dbReference type="EMBL" id="BMAT01006586">
    <property type="protein sequence ID" value="GFS15409.1"/>
    <property type="molecule type" value="Genomic_DNA"/>
</dbReference>
<dbReference type="AlphaFoldDB" id="A0AAV4IY73"/>
<dbReference type="Proteomes" id="UP000762676">
    <property type="component" value="Unassembled WGS sequence"/>
</dbReference>
<feature type="region of interest" description="Disordered" evidence="1">
    <location>
        <begin position="328"/>
        <end position="362"/>
    </location>
</feature>
<accession>A0AAV4IY73</accession>
<evidence type="ECO:0000313" key="3">
    <source>
        <dbReference type="Proteomes" id="UP000762676"/>
    </source>
</evidence>
<sequence>MTSGQATGGGGGGDGSGANNNVCSSRFEADLAPQCFEPYGINFTGVIYVLSGNRTGAIPAGYTFQTFLDFLCSVDMQDNVIPCVLKLMQKYNGTQCTPEDRQGVLGRGGQLLSFVDAICGAPCEQEATQSLIQCYAAIDVNPEPILNPNASIADDKFIIIGTNQTDYDNFCNNRQTLFSCLGPLSNTCPGLLDRLYTIGVDLKAMESATDILCADRAQYFEALQCFTSSASAVSSCRATTQANMNAVMSGRYQTGDIPPSMYMDKLCEARLTQVDCELQGWSQTCNAQISDLRTEVECASLPSPCRDGSQFTPVYNGICQKVTTQSPTVTVRPTVPPGGPGEVPTAPGSGTSNNQGGGDNNGAAAGTTATVLTSVSFLLSTTALLQLLTVV</sequence>
<protein>
    <submittedName>
        <fullName evidence="2">Uncharacterized protein</fullName>
    </submittedName>
</protein>